<keyword evidence="1" id="KW-0472">Membrane</keyword>
<keyword evidence="1" id="KW-1133">Transmembrane helix</keyword>
<name>F4PN80_CACFS</name>
<dbReference type="RefSeq" id="XP_004360784.1">
    <property type="nucleotide sequence ID" value="XM_004360727.1"/>
</dbReference>
<keyword evidence="4" id="KW-1185">Reference proteome</keyword>
<feature type="signal peptide" evidence="2">
    <location>
        <begin position="1"/>
        <end position="25"/>
    </location>
</feature>
<dbReference type="OMA" id="RIPFFYD"/>
<dbReference type="GeneID" id="14875484"/>
<sequence length="353" mass="38292">MKLLLYVSLVIVAIIVISFTSFARADQCKEYVPIAKCVGEGDQCSQDVPCQGLLYCDNEGNSIHNGTCVKYAELDEDCSKVQCNPIYTCLADTCVIANYAQRNESCQHDYECMGDMTCVESVCSLIGSCKQNIECPFGTSCDNNGLCTDNIKAGELLPKKGDQYCAIGTKATSQGYCVSLYSLAVDQDCDDDTFCDDQLVCSGGKCSALPKATPTSVNCLSSPCTSYEECVCQGGDASATNATCYSKGLFGSALEQQKTTYLEFLNCITIYKCVIESNTDSPIYNSCAEKNCVPQYCTFLNSSQITQVYNPLPESCHSQSPICLAEANSSSSIQVNYISLILILSIFILFTFF</sequence>
<dbReference type="KEGG" id="dfa:DFA_05063"/>
<feature type="chain" id="PRO_5003320208" evidence="2">
    <location>
        <begin position="26"/>
        <end position="353"/>
    </location>
</feature>
<gene>
    <name evidence="3" type="ORF">DFA_05063</name>
</gene>
<evidence type="ECO:0000313" key="4">
    <source>
        <dbReference type="Proteomes" id="UP000007797"/>
    </source>
</evidence>
<evidence type="ECO:0000313" key="3">
    <source>
        <dbReference type="EMBL" id="EGG22933.1"/>
    </source>
</evidence>
<organism evidence="3 4">
    <name type="scientific">Cavenderia fasciculata</name>
    <name type="common">Slime mold</name>
    <name type="synonym">Dictyostelium fasciculatum</name>
    <dbReference type="NCBI Taxonomy" id="261658"/>
    <lineage>
        <taxon>Eukaryota</taxon>
        <taxon>Amoebozoa</taxon>
        <taxon>Evosea</taxon>
        <taxon>Eumycetozoa</taxon>
        <taxon>Dictyostelia</taxon>
        <taxon>Acytosteliales</taxon>
        <taxon>Cavenderiaceae</taxon>
        <taxon>Cavenderia</taxon>
    </lineage>
</organism>
<dbReference type="PANTHER" id="PTHR33459:SF7">
    <property type="entry name" value="DD-GDCA PROTEIN"/>
    <property type="match status" value="1"/>
</dbReference>
<protein>
    <submittedName>
        <fullName evidence="3">Paramecium surface antigen repeat-containing protein</fullName>
    </submittedName>
</protein>
<feature type="transmembrane region" description="Helical" evidence="1">
    <location>
        <begin position="335"/>
        <end position="352"/>
    </location>
</feature>
<dbReference type="PANTHER" id="PTHR33459">
    <property type="entry name" value="DD-GDCA PROTEIN"/>
    <property type="match status" value="1"/>
</dbReference>
<evidence type="ECO:0000256" key="1">
    <source>
        <dbReference type="SAM" id="Phobius"/>
    </source>
</evidence>
<keyword evidence="1" id="KW-0812">Transmembrane</keyword>
<keyword evidence="2" id="KW-0732">Signal</keyword>
<reference evidence="4" key="1">
    <citation type="journal article" date="2011" name="Genome Res.">
        <title>Phylogeny-wide analysis of social amoeba genomes highlights ancient origins for complex intercellular communication.</title>
        <authorList>
            <person name="Heidel A.J."/>
            <person name="Lawal H.M."/>
            <person name="Felder M."/>
            <person name="Schilde C."/>
            <person name="Helps N.R."/>
            <person name="Tunggal B."/>
            <person name="Rivero F."/>
            <person name="John U."/>
            <person name="Schleicher M."/>
            <person name="Eichinger L."/>
            <person name="Platzer M."/>
            <person name="Noegel A.A."/>
            <person name="Schaap P."/>
            <person name="Gloeckner G."/>
        </authorList>
    </citation>
    <scope>NUCLEOTIDE SEQUENCE [LARGE SCALE GENOMIC DNA]</scope>
    <source>
        <strain evidence="4">SH3</strain>
    </source>
</reference>
<dbReference type="Proteomes" id="UP000007797">
    <property type="component" value="Unassembled WGS sequence"/>
</dbReference>
<dbReference type="InterPro" id="IPR052326">
    <property type="entry name" value="Diff-Dev_Assoc_Protein"/>
</dbReference>
<evidence type="ECO:0000256" key="2">
    <source>
        <dbReference type="SAM" id="SignalP"/>
    </source>
</evidence>
<accession>F4PN80</accession>
<dbReference type="AlphaFoldDB" id="F4PN80"/>
<dbReference type="EMBL" id="GL883008">
    <property type="protein sequence ID" value="EGG22933.1"/>
    <property type="molecule type" value="Genomic_DNA"/>
</dbReference>
<proteinExistence type="predicted"/>